<evidence type="ECO:0008006" key="4">
    <source>
        <dbReference type="Google" id="ProtNLM"/>
    </source>
</evidence>
<reference evidence="2" key="1">
    <citation type="submission" date="2023-05" db="EMBL/GenBank/DDBJ databases">
        <title>Nepenthes gracilis genome sequencing.</title>
        <authorList>
            <person name="Fukushima K."/>
        </authorList>
    </citation>
    <scope>NUCLEOTIDE SEQUENCE</scope>
    <source>
        <strain evidence="2">SING2019-196</strain>
    </source>
</reference>
<gene>
    <name evidence="2" type="ORF">Nepgr_007720</name>
</gene>
<feature type="transmembrane region" description="Helical" evidence="1">
    <location>
        <begin position="80"/>
        <end position="101"/>
    </location>
</feature>
<evidence type="ECO:0000313" key="2">
    <source>
        <dbReference type="EMBL" id="GMH05880.1"/>
    </source>
</evidence>
<comment type="caution">
    <text evidence="2">The sequence shown here is derived from an EMBL/GenBank/DDBJ whole genome shotgun (WGS) entry which is preliminary data.</text>
</comment>
<accession>A0AAD3XIQ3</accession>
<proteinExistence type="predicted"/>
<organism evidence="2 3">
    <name type="scientific">Nepenthes gracilis</name>
    <name type="common">Slender pitcher plant</name>
    <dbReference type="NCBI Taxonomy" id="150966"/>
    <lineage>
        <taxon>Eukaryota</taxon>
        <taxon>Viridiplantae</taxon>
        <taxon>Streptophyta</taxon>
        <taxon>Embryophyta</taxon>
        <taxon>Tracheophyta</taxon>
        <taxon>Spermatophyta</taxon>
        <taxon>Magnoliopsida</taxon>
        <taxon>eudicotyledons</taxon>
        <taxon>Gunneridae</taxon>
        <taxon>Pentapetalae</taxon>
        <taxon>Caryophyllales</taxon>
        <taxon>Nepenthaceae</taxon>
        <taxon>Nepenthes</taxon>
    </lineage>
</organism>
<evidence type="ECO:0000313" key="3">
    <source>
        <dbReference type="Proteomes" id="UP001279734"/>
    </source>
</evidence>
<keyword evidence="1" id="KW-1133">Transmembrane helix</keyword>
<dbReference type="PANTHER" id="PTHR33287:SF3">
    <property type="entry name" value="OS03G0453550 PROTEIN"/>
    <property type="match status" value="1"/>
</dbReference>
<evidence type="ECO:0000256" key="1">
    <source>
        <dbReference type="SAM" id="Phobius"/>
    </source>
</evidence>
<feature type="transmembrane region" description="Helical" evidence="1">
    <location>
        <begin position="113"/>
        <end position="133"/>
    </location>
</feature>
<keyword evidence="1" id="KW-0812">Transmembrane</keyword>
<protein>
    <recommendedName>
        <fullName evidence="4">Transmembrane protein</fullName>
    </recommendedName>
</protein>
<dbReference type="Proteomes" id="UP001279734">
    <property type="component" value="Unassembled WGS sequence"/>
</dbReference>
<name>A0AAD3XIQ3_NEPGR</name>
<sequence length="223" mass="26324">MAESKDSHIVEIPVSEEHENHRKTITITDPISAIQHHPLMEISRSPGHLLLLKLWQREEDLFARRIAIKETRIDAIRREIFQLCCFFFLFHGFFFTILFTSSVLREEHKCERWWIPSILSLTSSIAILFFIQIKHFRYWKVSKQLKRERNDSRALTRCIQELRMKGASFDLSKEPQIAKRLKSSSVEIKWRPISWCKENLVTVCLLLFAGLAFPAPKLILCVF</sequence>
<dbReference type="EMBL" id="BSYO01000006">
    <property type="protein sequence ID" value="GMH05880.1"/>
    <property type="molecule type" value="Genomic_DNA"/>
</dbReference>
<keyword evidence="3" id="KW-1185">Reference proteome</keyword>
<keyword evidence="1" id="KW-0472">Membrane</keyword>
<dbReference type="AlphaFoldDB" id="A0AAD3XIQ3"/>
<feature type="transmembrane region" description="Helical" evidence="1">
    <location>
        <begin position="199"/>
        <end position="220"/>
    </location>
</feature>
<dbReference type="PANTHER" id="PTHR33287">
    <property type="entry name" value="OS03G0453550 PROTEIN"/>
    <property type="match status" value="1"/>
</dbReference>